<dbReference type="Gene3D" id="1.25.40.10">
    <property type="entry name" value="Tetratricopeptide repeat domain"/>
    <property type="match status" value="2"/>
</dbReference>
<accession>A0A7S6VUL4</accession>
<protein>
    <submittedName>
        <fullName evidence="2">Sel1 repeat family protein</fullName>
    </submittedName>
</protein>
<reference evidence="2 3" key="1">
    <citation type="submission" date="2020-02" db="EMBL/GenBank/DDBJ databases">
        <title>Tigecycline-resistant Acinetobacter species from pigs and migratory birds.</title>
        <authorList>
            <person name="Chen C."/>
            <person name="Sun J."/>
            <person name="Liao X.-P."/>
            <person name="Liu Y.-H."/>
        </authorList>
    </citation>
    <scope>NUCLEOTIDE SEQUENCE [LARGE SCALE GENOMIC DNA]</scope>
    <source>
        <strain evidence="2 3">YH12207_T</strain>
    </source>
</reference>
<dbReference type="SUPFAM" id="SSF81901">
    <property type="entry name" value="HCP-like"/>
    <property type="match status" value="1"/>
</dbReference>
<keyword evidence="1" id="KW-0732">Signal</keyword>
<dbReference type="InterPro" id="IPR011990">
    <property type="entry name" value="TPR-like_helical_dom_sf"/>
</dbReference>
<proteinExistence type="predicted"/>
<organism evidence="2 3">
    <name type="scientific">Acinetobacter piscicola</name>
    <dbReference type="NCBI Taxonomy" id="2006115"/>
    <lineage>
        <taxon>Bacteria</taxon>
        <taxon>Pseudomonadati</taxon>
        <taxon>Pseudomonadota</taxon>
        <taxon>Gammaproteobacteria</taxon>
        <taxon>Moraxellales</taxon>
        <taxon>Moraxellaceae</taxon>
        <taxon>Acinetobacter</taxon>
    </lineage>
</organism>
<dbReference type="Proteomes" id="UP000593966">
    <property type="component" value="Chromosome"/>
</dbReference>
<evidence type="ECO:0000256" key="1">
    <source>
        <dbReference type="SAM" id="SignalP"/>
    </source>
</evidence>
<sequence>MQKIMQNHKTLKKFKTSFFLTSILAIGIFISPFAFAENPLVTQAKELQTGSENVGIDHQKAIALLKKASDEGDAEAMYLLSQYYNFTSAFRYLPENPYLNDELRISAAKKGNWDAIDNLISEVKIQENMFQTPDKKQIINALMPLIIKGAKERNSRAFLAIADLNEQYRDRGYNLKQCDYLNQGLQTGDIWGAGYRMQFCEEEALKKLKLPSTEEFKNKYIQQLKDAVGEYKLVSKPSIGEKIILLERFGNLELDKNLSTFKDNLNREIKNFYLSQAKKGYSDAYLKLADEYLGDKNHDVWIEKAAALNNRIAITDLGYNYLYGENGSKQNVALGRKYLEKAIVLNDPIAMGVLGTWLYNESEDQEVLDHSIELLKSAAELDSLNAMENLSKAVAESDSYFWAVEAYKNGTKEQSILEIAYKAYSEGLGVPKDKVLADRVQKKLKNLVEKEETRKAVFGI</sequence>
<evidence type="ECO:0000313" key="2">
    <source>
        <dbReference type="EMBL" id="QOW45043.1"/>
    </source>
</evidence>
<dbReference type="InterPro" id="IPR006597">
    <property type="entry name" value="Sel1-like"/>
</dbReference>
<dbReference type="Pfam" id="PF08238">
    <property type="entry name" value="Sel1"/>
    <property type="match status" value="5"/>
</dbReference>
<feature type="signal peptide" evidence="1">
    <location>
        <begin position="1"/>
        <end position="36"/>
    </location>
</feature>
<keyword evidence="3" id="KW-1185">Reference proteome</keyword>
<feature type="chain" id="PRO_5032821935" evidence="1">
    <location>
        <begin position="37"/>
        <end position="460"/>
    </location>
</feature>
<evidence type="ECO:0000313" key="3">
    <source>
        <dbReference type="Proteomes" id="UP000593966"/>
    </source>
</evidence>
<gene>
    <name evidence="2" type="ORF">G0028_03515</name>
</gene>
<dbReference type="RefSeq" id="WP_180045252.1">
    <property type="nucleotide sequence ID" value="NZ_CP048659.1"/>
</dbReference>
<dbReference type="EMBL" id="CP048659">
    <property type="protein sequence ID" value="QOW45043.1"/>
    <property type="molecule type" value="Genomic_DNA"/>
</dbReference>
<dbReference type="AlphaFoldDB" id="A0A7S6VUL4"/>
<name>A0A7S6VUL4_9GAMM</name>